<reference evidence="1" key="2">
    <citation type="journal article" date="2015" name="Fish Shellfish Immunol.">
        <title>Early steps in the European eel (Anguilla anguilla)-Vibrio vulnificus interaction in the gills: Role of the RtxA13 toxin.</title>
        <authorList>
            <person name="Callol A."/>
            <person name="Pajuelo D."/>
            <person name="Ebbesson L."/>
            <person name="Teles M."/>
            <person name="MacKenzie S."/>
            <person name="Amaro C."/>
        </authorList>
    </citation>
    <scope>NUCLEOTIDE SEQUENCE</scope>
</reference>
<accession>A0A0E9SDA5</accession>
<protein>
    <submittedName>
        <fullName evidence="1">Uncharacterized protein</fullName>
    </submittedName>
</protein>
<evidence type="ECO:0000313" key="1">
    <source>
        <dbReference type="EMBL" id="JAH38498.1"/>
    </source>
</evidence>
<dbReference type="AlphaFoldDB" id="A0A0E9SDA5"/>
<sequence>MIYCHAGVIFFPEVVQFGGKQRGRNITIFIS</sequence>
<organism evidence="1">
    <name type="scientific">Anguilla anguilla</name>
    <name type="common">European freshwater eel</name>
    <name type="synonym">Muraena anguilla</name>
    <dbReference type="NCBI Taxonomy" id="7936"/>
    <lineage>
        <taxon>Eukaryota</taxon>
        <taxon>Metazoa</taxon>
        <taxon>Chordata</taxon>
        <taxon>Craniata</taxon>
        <taxon>Vertebrata</taxon>
        <taxon>Euteleostomi</taxon>
        <taxon>Actinopterygii</taxon>
        <taxon>Neopterygii</taxon>
        <taxon>Teleostei</taxon>
        <taxon>Anguilliformes</taxon>
        <taxon>Anguillidae</taxon>
        <taxon>Anguilla</taxon>
    </lineage>
</organism>
<reference evidence="1" key="1">
    <citation type="submission" date="2014-11" db="EMBL/GenBank/DDBJ databases">
        <authorList>
            <person name="Amaro Gonzalez C."/>
        </authorList>
    </citation>
    <scope>NUCLEOTIDE SEQUENCE</scope>
</reference>
<name>A0A0E9SDA5_ANGAN</name>
<dbReference type="EMBL" id="GBXM01070079">
    <property type="protein sequence ID" value="JAH38498.1"/>
    <property type="molecule type" value="Transcribed_RNA"/>
</dbReference>
<proteinExistence type="predicted"/>